<evidence type="ECO:0000313" key="2">
    <source>
        <dbReference type="Proteomes" id="UP001519460"/>
    </source>
</evidence>
<comment type="caution">
    <text evidence="1">The sequence shown here is derived from an EMBL/GenBank/DDBJ whole genome shotgun (WGS) entry which is preliminary data.</text>
</comment>
<reference evidence="1 2" key="1">
    <citation type="journal article" date="2023" name="Sci. Data">
        <title>Genome assembly of the Korean intertidal mud-creeper Batillaria attramentaria.</title>
        <authorList>
            <person name="Patra A.K."/>
            <person name="Ho P.T."/>
            <person name="Jun S."/>
            <person name="Lee S.J."/>
            <person name="Kim Y."/>
            <person name="Won Y.J."/>
        </authorList>
    </citation>
    <scope>NUCLEOTIDE SEQUENCE [LARGE SCALE GENOMIC DNA]</scope>
    <source>
        <strain evidence="1">Wonlab-2016</strain>
    </source>
</reference>
<accession>A0ABD0LWY5</accession>
<gene>
    <name evidence="1" type="ORF">BaRGS_00005098</name>
</gene>
<proteinExistence type="predicted"/>
<protein>
    <submittedName>
        <fullName evidence="1">Uncharacterized protein</fullName>
    </submittedName>
</protein>
<sequence>MQFLTTPSLQYRVSKEYDMYPACLSMQTPARCVLTVKWRPAVGITPVLFLLSFASITKEHYQHSPSLLPLPLALPTSSQASIQEGLSRL</sequence>
<dbReference type="Proteomes" id="UP001519460">
    <property type="component" value="Unassembled WGS sequence"/>
</dbReference>
<organism evidence="1 2">
    <name type="scientific">Batillaria attramentaria</name>
    <dbReference type="NCBI Taxonomy" id="370345"/>
    <lineage>
        <taxon>Eukaryota</taxon>
        <taxon>Metazoa</taxon>
        <taxon>Spiralia</taxon>
        <taxon>Lophotrochozoa</taxon>
        <taxon>Mollusca</taxon>
        <taxon>Gastropoda</taxon>
        <taxon>Caenogastropoda</taxon>
        <taxon>Sorbeoconcha</taxon>
        <taxon>Cerithioidea</taxon>
        <taxon>Batillariidae</taxon>
        <taxon>Batillaria</taxon>
    </lineage>
</organism>
<keyword evidence="2" id="KW-1185">Reference proteome</keyword>
<dbReference type="AlphaFoldDB" id="A0ABD0LWY5"/>
<name>A0ABD0LWY5_9CAEN</name>
<dbReference type="EMBL" id="JACVVK020000019">
    <property type="protein sequence ID" value="KAK7503559.1"/>
    <property type="molecule type" value="Genomic_DNA"/>
</dbReference>
<evidence type="ECO:0000313" key="1">
    <source>
        <dbReference type="EMBL" id="KAK7503559.1"/>
    </source>
</evidence>